<reference evidence="4 12" key="1">
    <citation type="submission" date="2018-07" db="EMBL/GenBank/DDBJ databases">
        <title>Genome sequence of Roseomonas fauriae ATCC 49958.</title>
        <authorList>
            <person name="Sant'Anna F.H."/>
            <person name="Baldani J.I."/>
            <person name="Zilli J.E."/>
            <person name="Reis V.M."/>
            <person name="Hartmann A."/>
            <person name="Cruz L."/>
            <person name="de Souza E.M."/>
            <person name="de Oliveira Pedrosa F."/>
            <person name="Passaglia L.M.P."/>
        </authorList>
    </citation>
    <scope>NUCLEOTIDE SEQUENCE [LARGE SCALE GENOMIC DNA]</scope>
    <source>
        <strain evidence="4 12">ATCC 49958</strain>
    </source>
</reference>
<feature type="modified residue" description="4-aspartylphosphate" evidence="2">
    <location>
        <position position="59"/>
    </location>
</feature>
<reference evidence="5 13" key="4">
    <citation type="submission" date="2023-11" db="EMBL/GenBank/DDBJ databases">
        <title>MicrobeMod: A computational toolkit for identifying prokaryotic methylation and restriction-modification with nanopore sequencing.</title>
        <authorList>
            <person name="Crits-Christoph A."/>
            <person name="Kang S.C."/>
            <person name="Lee H."/>
            <person name="Ostrov N."/>
        </authorList>
    </citation>
    <scope>NUCLEOTIDE SEQUENCE [LARGE SCALE GENOMIC DNA]</scope>
    <source>
        <strain evidence="5 13">ATCC 29145</strain>
    </source>
</reference>
<dbReference type="EMBL" id="VITF01000008">
    <property type="protein sequence ID" value="TWA66341.1"/>
    <property type="molecule type" value="Genomic_DNA"/>
</dbReference>
<dbReference type="EMBL" id="JAWXYC010000002">
    <property type="protein sequence ID" value="MDX5950258.1"/>
    <property type="molecule type" value="Genomic_DNA"/>
</dbReference>
<evidence type="ECO:0000313" key="6">
    <source>
        <dbReference type="EMBL" id="QCO13107.1"/>
    </source>
</evidence>
<evidence type="ECO:0000313" key="7">
    <source>
        <dbReference type="EMBL" id="TWA66341.1"/>
    </source>
</evidence>
<dbReference type="InterPro" id="IPR011006">
    <property type="entry name" value="CheY-like_superfamily"/>
</dbReference>
<evidence type="ECO:0000313" key="11">
    <source>
        <dbReference type="Proteomes" id="UP000318529"/>
    </source>
</evidence>
<dbReference type="AlphaFoldDB" id="A0A0P0EIB7"/>
<dbReference type="Pfam" id="PF00072">
    <property type="entry name" value="Response_reg"/>
    <property type="match status" value="1"/>
</dbReference>
<sequence length="124" mass="13739">MSQTFPQTFHVIVAEDDPVVAVTIAETLEERGFRVTIGRNGFDAFKIDQNDPADILITDLRMPHFDGTSLIARMQEQRPELPILVTTGYSDNLPKEEPGQLSVVQKPFSEDSIVRAVQSLLGVA</sequence>
<keyword evidence="1 2" id="KW-0597">Phosphoprotein</keyword>
<name>A0A0P0EIB7_AZOBR</name>
<dbReference type="GO" id="GO:0000160">
    <property type="term" value="P:phosphorelay signal transduction system"/>
    <property type="evidence" value="ECO:0007669"/>
    <property type="project" value="InterPro"/>
</dbReference>
<dbReference type="Proteomes" id="UP001277471">
    <property type="component" value="Unassembled WGS sequence"/>
</dbReference>
<dbReference type="PANTHER" id="PTHR44591:SF3">
    <property type="entry name" value="RESPONSE REGULATORY DOMAIN-CONTAINING PROTEIN"/>
    <property type="match status" value="1"/>
</dbReference>
<feature type="domain" description="Response regulatory" evidence="3">
    <location>
        <begin position="10"/>
        <end position="121"/>
    </location>
</feature>
<evidence type="ECO:0000313" key="13">
    <source>
        <dbReference type="Proteomes" id="UP001277471"/>
    </source>
</evidence>
<dbReference type="KEGG" id="abf:AMK58_25140"/>
<dbReference type="InterPro" id="IPR001789">
    <property type="entry name" value="Sig_transdc_resp-reg_receiver"/>
</dbReference>
<evidence type="ECO:0000313" key="4">
    <source>
        <dbReference type="EMBL" id="KAA0679153.1"/>
    </source>
</evidence>
<dbReference type="Proteomes" id="UP000298774">
    <property type="component" value="Plasmid p4"/>
</dbReference>
<dbReference type="Proteomes" id="UP000318529">
    <property type="component" value="Unassembled WGS sequence"/>
</dbReference>
<organism evidence="6 9">
    <name type="scientific">Azospirillum brasilense</name>
    <dbReference type="NCBI Taxonomy" id="192"/>
    <lineage>
        <taxon>Bacteria</taxon>
        <taxon>Pseudomonadati</taxon>
        <taxon>Pseudomonadota</taxon>
        <taxon>Alphaproteobacteria</taxon>
        <taxon>Rhodospirillales</taxon>
        <taxon>Azospirillaceae</taxon>
        <taxon>Azospirillum</taxon>
    </lineage>
</organism>
<dbReference type="CDD" id="cd00156">
    <property type="entry name" value="REC"/>
    <property type="match status" value="1"/>
</dbReference>
<dbReference type="SUPFAM" id="SSF52172">
    <property type="entry name" value="CheY-like"/>
    <property type="match status" value="1"/>
</dbReference>
<evidence type="ECO:0000256" key="1">
    <source>
        <dbReference type="ARBA" id="ARBA00022553"/>
    </source>
</evidence>
<dbReference type="EMBL" id="CP032343">
    <property type="protein sequence ID" value="QCO13107.1"/>
    <property type="molecule type" value="Genomic_DNA"/>
</dbReference>
<dbReference type="PANTHER" id="PTHR44591">
    <property type="entry name" value="STRESS RESPONSE REGULATOR PROTEIN 1"/>
    <property type="match status" value="1"/>
</dbReference>
<accession>A0A0P0EIB7</accession>
<proteinExistence type="predicted"/>
<dbReference type="SMART" id="SM00448">
    <property type="entry name" value="REC"/>
    <property type="match status" value="1"/>
</dbReference>
<evidence type="ECO:0000313" key="8">
    <source>
        <dbReference type="EMBL" id="TWA80200.1"/>
    </source>
</evidence>
<dbReference type="PROSITE" id="PS50110">
    <property type="entry name" value="RESPONSE_REGULATORY"/>
    <property type="match status" value="1"/>
</dbReference>
<evidence type="ECO:0000256" key="2">
    <source>
        <dbReference type="PROSITE-ProRule" id="PRU00169"/>
    </source>
</evidence>
<reference evidence="10 11" key="3">
    <citation type="submission" date="2019-06" db="EMBL/GenBank/DDBJ databases">
        <title>Genomic Encyclopedia of Type Strains, Phase IV (KMG-V): Genome sequencing to study the core and pangenomes of soil and plant-associated prokaryotes.</title>
        <authorList>
            <person name="Whitman W."/>
        </authorList>
    </citation>
    <scope>NUCLEOTIDE SEQUENCE [LARGE SCALE GENOMIC DNA]</scope>
    <source>
        <strain evidence="8 11">BR 11650</strain>
        <strain evidence="7 10">BR 11796</strain>
    </source>
</reference>
<dbReference type="Gene3D" id="3.40.50.2300">
    <property type="match status" value="1"/>
</dbReference>
<dbReference type="GeneID" id="56453584"/>
<dbReference type="Proteomes" id="UP000476837">
    <property type="component" value="Unassembled WGS sequence"/>
</dbReference>
<dbReference type="EMBL" id="VITH01000009">
    <property type="protein sequence ID" value="TWA80200.1"/>
    <property type="molecule type" value="Genomic_DNA"/>
</dbReference>
<geneLocation type="plasmid" evidence="6 9">
    <name>p4</name>
</geneLocation>
<dbReference type="EMBL" id="QOKV01000024">
    <property type="protein sequence ID" value="KAA0679153.1"/>
    <property type="molecule type" value="Genomic_DNA"/>
</dbReference>
<reference evidence="6 9" key="2">
    <citation type="submission" date="2018-09" db="EMBL/GenBank/DDBJ databases">
        <title>Whole genome based analysis of evolution and adaptive divergence in Indian and Brazilian strains of Azospirillum brasilense.</title>
        <authorList>
            <person name="Singh C."/>
            <person name="Tripathi A.K."/>
        </authorList>
    </citation>
    <scope>NUCLEOTIDE SEQUENCE [LARGE SCALE GENOMIC DNA]</scope>
    <source>
        <strain evidence="6 9">MTCC4038</strain>
        <plasmid evidence="6 9">p4</plasmid>
    </source>
</reference>
<keyword evidence="13" id="KW-1185">Reference proteome</keyword>
<keyword evidence="6" id="KW-0614">Plasmid</keyword>
<dbReference type="RefSeq" id="WP_035682866.1">
    <property type="nucleotide sequence ID" value="NZ_CP012917.1"/>
</dbReference>
<dbReference type="InterPro" id="IPR050595">
    <property type="entry name" value="Bact_response_regulator"/>
</dbReference>
<gene>
    <name evidence="6" type="ORF">D3868_29170</name>
    <name evidence="4" type="ORF">DS837_26695</name>
    <name evidence="7" type="ORF">FBZ82_1086</name>
    <name evidence="8" type="ORF">FBZ83_1096</name>
    <name evidence="5" type="ORF">SIM66_03480</name>
</gene>
<evidence type="ECO:0000259" key="3">
    <source>
        <dbReference type="PROSITE" id="PS50110"/>
    </source>
</evidence>
<evidence type="ECO:0000313" key="10">
    <source>
        <dbReference type="Proteomes" id="UP000316083"/>
    </source>
</evidence>
<evidence type="ECO:0000313" key="12">
    <source>
        <dbReference type="Proteomes" id="UP000476837"/>
    </source>
</evidence>
<protein>
    <submittedName>
        <fullName evidence="6 7">Response regulator</fullName>
    </submittedName>
</protein>
<dbReference type="Proteomes" id="UP000316083">
    <property type="component" value="Unassembled WGS sequence"/>
</dbReference>
<evidence type="ECO:0000313" key="9">
    <source>
        <dbReference type="Proteomes" id="UP000298774"/>
    </source>
</evidence>
<evidence type="ECO:0000313" key="5">
    <source>
        <dbReference type="EMBL" id="MDX5950258.1"/>
    </source>
</evidence>